<evidence type="ECO:0000313" key="1">
    <source>
        <dbReference type="EMBL" id="KAJ8882477.1"/>
    </source>
</evidence>
<proteinExistence type="predicted"/>
<name>A0ABQ9HDS5_9NEOP</name>
<dbReference type="Proteomes" id="UP001159363">
    <property type="component" value="Chromosome 4"/>
</dbReference>
<sequence>MPTCAQINECMQDLTGLTYSTSEQHSKASQSCIQKDYLDIQTIISFLAPVEPFNEVLELRNIFTGMTAFTGANVDSAKEVSLHIINDMTGKAADTPFGRKIKLHSIYMIDGGWLLQQIPGQLGYSNGPSTKDITHLQRTTGLQCPVIEFSGAMKLTQKKDVFLLNSRNEERIIASIGQKLISAGYSVSYALGDADVLIATTALSKVQFYDACLVRNDTDLQILLIHHCQANSQILHFKTVTKVWHINYIKQKLGNVCDSILFIHTFLGCDPTSTIFGVGKQVALSLALSDKQFQQASVEFCKPGASQEEE</sequence>
<comment type="caution">
    <text evidence="1">The sequence shown here is derived from an EMBL/GenBank/DDBJ whole genome shotgun (WGS) entry which is preliminary data.</text>
</comment>
<evidence type="ECO:0000313" key="2">
    <source>
        <dbReference type="Proteomes" id="UP001159363"/>
    </source>
</evidence>
<accession>A0ABQ9HDS5</accession>
<organism evidence="1 2">
    <name type="scientific">Dryococelus australis</name>
    <dbReference type="NCBI Taxonomy" id="614101"/>
    <lineage>
        <taxon>Eukaryota</taxon>
        <taxon>Metazoa</taxon>
        <taxon>Ecdysozoa</taxon>
        <taxon>Arthropoda</taxon>
        <taxon>Hexapoda</taxon>
        <taxon>Insecta</taxon>
        <taxon>Pterygota</taxon>
        <taxon>Neoptera</taxon>
        <taxon>Polyneoptera</taxon>
        <taxon>Phasmatodea</taxon>
        <taxon>Verophasmatodea</taxon>
        <taxon>Anareolatae</taxon>
        <taxon>Phasmatidae</taxon>
        <taxon>Eurycanthinae</taxon>
        <taxon>Dryococelus</taxon>
    </lineage>
</organism>
<protein>
    <submittedName>
        <fullName evidence="1">Uncharacterized protein</fullName>
    </submittedName>
</protein>
<keyword evidence="2" id="KW-1185">Reference proteome</keyword>
<gene>
    <name evidence="1" type="ORF">PR048_014288</name>
</gene>
<dbReference type="EMBL" id="JARBHB010000005">
    <property type="protein sequence ID" value="KAJ8882477.1"/>
    <property type="molecule type" value="Genomic_DNA"/>
</dbReference>
<reference evidence="1 2" key="1">
    <citation type="submission" date="2023-02" db="EMBL/GenBank/DDBJ databases">
        <title>LHISI_Scaffold_Assembly.</title>
        <authorList>
            <person name="Stuart O.P."/>
            <person name="Cleave R."/>
            <person name="Magrath M.J.L."/>
            <person name="Mikheyev A.S."/>
        </authorList>
    </citation>
    <scope>NUCLEOTIDE SEQUENCE [LARGE SCALE GENOMIC DNA]</scope>
    <source>
        <strain evidence="1">Daus_M_001</strain>
        <tissue evidence="1">Leg muscle</tissue>
    </source>
</reference>